<dbReference type="OrthoDB" id="5876560at2759"/>
<feature type="transmembrane region" description="Helical" evidence="2">
    <location>
        <begin position="58"/>
        <end position="86"/>
    </location>
</feature>
<feature type="compositionally biased region" description="Low complexity" evidence="1">
    <location>
        <begin position="185"/>
        <end position="194"/>
    </location>
</feature>
<gene>
    <name evidence="3" type="ORF">WR25_17822</name>
</gene>
<feature type="compositionally biased region" description="Basic and acidic residues" evidence="1">
    <location>
        <begin position="13"/>
        <end position="23"/>
    </location>
</feature>
<proteinExistence type="predicted"/>
<feature type="compositionally biased region" description="Low complexity" evidence="1">
    <location>
        <begin position="610"/>
        <end position="627"/>
    </location>
</feature>
<feature type="region of interest" description="Disordered" evidence="1">
    <location>
        <begin position="522"/>
        <end position="644"/>
    </location>
</feature>
<evidence type="ECO:0000313" key="4">
    <source>
        <dbReference type="Proteomes" id="UP000218231"/>
    </source>
</evidence>
<feature type="region of interest" description="Disordered" evidence="1">
    <location>
        <begin position="463"/>
        <end position="494"/>
    </location>
</feature>
<dbReference type="AlphaFoldDB" id="A0A2A2KNE5"/>
<dbReference type="STRING" id="2018661.A0A2A2KNE5"/>
<comment type="caution">
    <text evidence="3">The sequence shown here is derived from an EMBL/GenBank/DDBJ whole genome shotgun (WGS) entry which is preliminary data.</text>
</comment>
<reference evidence="3 4" key="1">
    <citation type="journal article" date="2017" name="Curr. Biol.">
        <title>Genome architecture and evolution of a unichromosomal asexual nematode.</title>
        <authorList>
            <person name="Fradin H."/>
            <person name="Zegar C."/>
            <person name="Gutwein M."/>
            <person name="Lucas J."/>
            <person name="Kovtun M."/>
            <person name="Corcoran D."/>
            <person name="Baugh L.R."/>
            <person name="Kiontke K."/>
            <person name="Gunsalus K."/>
            <person name="Fitch D.H."/>
            <person name="Piano F."/>
        </authorList>
    </citation>
    <scope>NUCLEOTIDE SEQUENCE [LARGE SCALE GENOMIC DNA]</scope>
    <source>
        <strain evidence="3">PF1309</strain>
    </source>
</reference>
<dbReference type="EMBL" id="LIAE01008114">
    <property type="protein sequence ID" value="PAV75432.1"/>
    <property type="molecule type" value="Genomic_DNA"/>
</dbReference>
<feature type="compositionally biased region" description="Basic and acidic residues" evidence="1">
    <location>
        <begin position="480"/>
        <end position="490"/>
    </location>
</feature>
<organism evidence="3 4">
    <name type="scientific">Diploscapter pachys</name>
    <dbReference type="NCBI Taxonomy" id="2018661"/>
    <lineage>
        <taxon>Eukaryota</taxon>
        <taxon>Metazoa</taxon>
        <taxon>Ecdysozoa</taxon>
        <taxon>Nematoda</taxon>
        <taxon>Chromadorea</taxon>
        <taxon>Rhabditida</taxon>
        <taxon>Rhabditina</taxon>
        <taxon>Rhabditomorpha</taxon>
        <taxon>Rhabditoidea</taxon>
        <taxon>Rhabditidae</taxon>
        <taxon>Diploscapter</taxon>
    </lineage>
</organism>
<feature type="compositionally biased region" description="Low complexity" evidence="1">
    <location>
        <begin position="302"/>
        <end position="317"/>
    </location>
</feature>
<feature type="region of interest" description="Disordered" evidence="1">
    <location>
        <begin position="140"/>
        <end position="195"/>
    </location>
</feature>
<evidence type="ECO:0000256" key="1">
    <source>
        <dbReference type="SAM" id="MobiDB-lite"/>
    </source>
</evidence>
<keyword evidence="2" id="KW-0472">Membrane</keyword>
<dbReference type="Proteomes" id="UP000218231">
    <property type="component" value="Unassembled WGS sequence"/>
</dbReference>
<evidence type="ECO:0000256" key="2">
    <source>
        <dbReference type="SAM" id="Phobius"/>
    </source>
</evidence>
<sequence>MTKLGLTPGIHGADNDEKNEDKKEDIKIDPKVFTVLQPTVIPVPTPVKQKPRKRSSSLCCYISKCLAIFALFVLLFATAMVIMYGADTVLQYFPSIRSTERQSTKPSIEALKTGEQPKEDSNLMMVSIPLARFMVIDGGREDSQEQNSQQNMESQETIQVPGGRPKHPYEIEGPPMHAFNMPPTSEQSQQEQQQPNPLIQMFQQRLMAQIMMARMMRFRRIQQAMYEQEMMQRQAMEARWRMQQGMQQMMMARAQWAEQMRMQEMARAQQAYAEQQRQQWEAMQTQRQEAERQRAIMYWQQQQMQQQSPQAQNQQQQGPVGWWQAPNPSQNGWQNVPRPFMNPQGPPPGFMRPHDASPQQIVDRLAQPRPFGENSNMQTIPPIPLPSIQDRIYQHYQQQAQNMHFDAPNRPIWTAITPTPPTPIVDGEKTTVIPNVNATENVFKPFESKINEIATEAPPVIVFQDDFPKTNERTTTPEPKLNEKAPKSEEDHSEELIDIPTLFNKLFNGQLQRLAESKIIDNTPADQIMGETKDSSEAPPPQEPSVEPKESEEEESPLPSPSVIPAVVPTPTESGEEEGKSMETPMVPSNGGGSSEVAPSVVTPEEQPGSTEVVPEVSPSEEASVSVDESEPNMRRLPPHAITV</sequence>
<feature type="compositionally biased region" description="Low complexity" evidence="1">
    <location>
        <begin position="145"/>
        <end position="156"/>
    </location>
</feature>
<keyword evidence="4" id="KW-1185">Reference proteome</keyword>
<accession>A0A2A2KNE5</accession>
<keyword evidence="2" id="KW-1133">Transmembrane helix</keyword>
<feature type="region of interest" description="Disordered" evidence="1">
    <location>
        <begin position="302"/>
        <end position="332"/>
    </location>
</feature>
<protein>
    <submittedName>
        <fullName evidence="3">Uncharacterized protein</fullName>
    </submittedName>
</protein>
<name>A0A2A2KNE5_9BILA</name>
<evidence type="ECO:0000313" key="3">
    <source>
        <dbReference type="EMBL" id="PAV75432.1"/>
    </source>
</evidence>
<feature type="region of interest" description="Disordered" evidence="1">
    <location>
        <begin position="1"/>
        <end position="23"/>
    </location>
</feature>
<keyword evidence="2" id="KW-0812">Transmembrane</keyword>